<dbReference type="Gene3D" id="1.25.40.10">
    <property type="entry name" value="Tetratricopeptide repeat domain"/>
    <property type="match status" value="1"/>
</dbReference>
<feature type="region of interest" description="Disordered" evidence="1">
    <location>
        <begin position="1"/>
        <end position="85"/>
    </location>
</feature>
<protein>
    <submittedName>
        <fullName evidence="2">Uncharacterized protein</fullName>
    </submittedName>
</protein>
<dbReference type="AlphaFoldDB" id="A0AAN6GCR6"/>
<evidence type="ECO:0000256" key="1">
    <source>
        <dbReference type="SAM" id="MobiDB-lite"/>
    </source>
</evidence>
<keyword evidence="3" id="KW-1185">Reference proteome</keyword>
<dbReference type="SUPFAM" id="SSF48452">
    <property type="entry name" value="TPR-like"/>
    <property type="match status" value="1"/>
</dbReference>
<proteinExistence type="predicted"/>
<reference evidence="2" key="1">
    <citation type="journal article" date="2023" name="PhytoFront">
        <title>Draft Genome Resources of Seven Strains of Tilletia horrida, Causal Agent of Kernel Smut of Rice.</title>
        <authorList>
            <person name="Khanal S."/>
            <person name="Antony Babu S."/>
            <person name="Zhou X.G."/>
        </authorList>
    </citation>
    <scope>NUCLEOTIDE SEQUENCE</scope>
    <source>
        <strain evidence="2">TX3</strain>
    </source>
</reference>
<name>A0AAN6GCR6_9BASI</name>
<sequence>MSAAGSGDELAALENASGSGDDWIDDDEEDGISLNMYVDEDEEEEGTDDDDEDEDEDEYEDDEEDDGWDERDPFIDDSGLDDRDDAASVVSDVDSPVHLPKPGLPESVIAMLPTSPEIKDLFRRIGKLLPFCSGVVWDGVKHAEETLVIVGGRAASMRHHAEGFARRALRFFVLAAQLEKALGTCNVPATATALVLSCITPILGEFRETLSKYARLSHAGRVPKRTETITKLAARDLELRDIVIDAQKALKIGTLGKISEGTVDPCAPPVPRTISILCISELLEDLMDTARAHTLEPGDLSVVGLFNAPIGLALAFHVGSIAQQKPAPDSAIGGLKRKHPEPATDAEVVVNEEADLVLNGDAEGSAGVEQEGFTVDQVLNELSPAKLAFSNVGQFLAWKERAAARFIALSSAWSPEQQSSKNLTSDLSKLIGCAVLLYQTNLYDTAAIFFEIVAATVRELYEIEPSVDNRLKLCHVLAALSIAFLDAERHHEAMRAAENGISLLKPLLAEGGPDPHQHALAESLYCAYAQAISNVAESCTTTRVRMALFRKSYRAAIRAVDFGRLDTAENAEDRIAKTFLSLTISTQAEIGQGFVTFANNVQQDREFARNFSGWSGTSTADPRHPGTETEGEAASNALVAKIATGNEEDVGDTSLCSTNVSIALYKESLEIYRELAESEPVLYEPLVVDTLQSLAEVYQVSGGEHAGHVVEQFQEVIAIYARLSETMSPVFVSCLESCHYELALRLQWEHRLAEADDAFAKAIHFRSQNGEGSVAKWKSPSVTADMYAARAMLCLRTERYEEAWRMRGRRSG</sequence>
<dbReference type="InterPro" id="IPR011990">
    <property type="entry name" value="TPR-like_helical_dom_sf"/>
</dbReference>
<evidence type="ECO:0000313" key="2">
    <source>
        <dbReference type="EMBL" id="KAK0526483.1"/>
    </source>
</evidence>
<feature type="compositionally biased region" description="Acidic residues" evidence="1">
    <location>
        <begin position="38"/>
        <end position="69"/>
    </location>
</feature>
<evidence type="ECO:0000313" key="3">
    <source>
        <dbReference type="Proteomes" id="UP001176521"/>
    </source>
</evidence>
<dbReference type="EMBL" id="JAPDMQ010000352">
    <property type="protein sequence ID" value="KAK0526483.1"/>
    <property type="molecule type" value="Genomic_DNA"/>
</dbReference>
<comment type="caution">
    <text evidence="2">The sequence shown here is derived from an EMBL/GenBank/DDBJ whole genome shotgun (WGS) entry which is preliminary data.</text>
</comment>
<accession>A0AAN6GCR6</accession>
<organism evidence="2 3">
    <name type="scientific">Tilletia horrida</name>
    <dbReference type="NCBI Taxonomy" id="155126"/>
    <lineage>
        <taxon>Eukaryota</taxon>
        <taxon>Fungi</taxon>
        <taxon>Dikarya</taxon>
        <taxon>Basidiomycota</taxon>
        <taxon>Ustilaginomycotina</taxon>
        <taxon>Exobasidiomycetes</taxon>
        <taxon>Tilletiales</taxon>
        <taxon>Tilletiaceae</taxon>
        <taxon>Tilletia</taxon>
    </lineage>
</organism>
<dbReference type="Proteomes" id="UP001176521">
    <property type="component" value="Unassembled WGS sequence"/>
</dbReference>
<gene>
    <name evidence="2" type="ORF">OC842_005174</name>
</gene>
<feature type="compositionally biased region" description="Acidic residues" evidence="1">
    <location>
        <begin position="22"/>
        <end position="31"/>
    </location>
</feature>